<dbReference type="InterPro" id="IPR016059">
    <property type="entry name" value="DNA_ligase_ATP-dep_CS"/>
</dbReference>
<dbReference type="KEGG" id="sap:Sulac_1772"/>
<dbReference type="AlphaFoldDB" id="G8TZM5"/>
<accession>G8TZM5</accession>
<gene>
    <name evidence="5" type="ordered locus">Sulac_1772</name>
</gene>
<comment type="similarity">
    <text evidence="1">Belongs to the ATP-dependent DNA ligase family.</text>
</comment>
<dbReference type="GO" id="GO:0003910">
    <property type="term" value="F:DNA ligase (ATP) activity"/>
    <property type="evidence" value="ECO:0007669"/>
    <property type="project" value="InterPro"/>
</dbReference>
<dbReference type="Gene3D" id="3.30.470.30">
    <property type="entry name" value="DNA ligase/mRNA capping enzyme"/>
    <property type="match status" value="1"/>
</dbReference>
<dbReference type="Proteomes" id="UP000005439">
    <property type="component" value="Chromosome"/>
</dbReference>
<dbReference type="InterPro" id="IPR050191">
    <property type="entry name" value="ATP-dep_DNA_ligase"/>
</dbReference>
<dbReference type="HOGENOM" id="CLU_008325_4_2_9"/>
<dbReference type="Pfam" id="PF01068">
    <property type="entry name" value="DNA_ligase_A_M"/>
    <property type="match status" value="1"/>
</dbReference>
<dbReference type="PROSITE" id="PS50160">
    <property type="entry name" value="DNA_LIGASE_A3"/>
    <property type="match status" value="1"/>
</dbReference>
<proteinExistence type="inferred from homology"/>
<sequence>MKPGEFIPPMLAQTAPVPFSDDDWWYEIKWDGFRAIISRGSELHIYSRHGQELLGHYPVLKTLEAQLPDPVVLDAELVAWTPEGPSFSGLMSQDPHTPLMLMVFDCLYSHGRWHLEKPLAERQQRLREAITPGGLMMITDGVAGAGEAYFSAVKTEGLEGVLAKRLNSPYRPGRRTEYWRKFIAWQTGWFWAISQKRVEDGRWYWKVAERTNRGQWHVVTGVPVPAGIPVDPAVTLLSPPIAVELLFRERTREGRLRHAKLRQWRFTDSPSGTHLVSPDRTNPPRSGGILPPDGSAAIDRSRE</sequence>
<keyword evidence="6" id="KW-1185">Reference proteome</keyword>
<feature type="domain" description="ATP-dependent DNA ligase family profile" evidence="4">
    <location>
        <begin position="92"/>
        <end position="182"/>
    </location>
</feature>
<feature type="region of interest" description="Disordered" evidence="3">
    <location>
        <begin position="269"/>
        <end position="303"/>
    </location>
</feature>
<protein>
    <submittedName>
        <fullName evidence="5">ATP dependent DNA ligase</fullName>
    </submittedName>
</protein>
<evidence type="ECO:0000256" key="1">
    <source>
        <dbReference type="ARBA" id="ARBA00007572"/>
    </source>
</evidence>
<evidence type="ECO:0000256" key="3">
    <source>
        <dbReference type="SAM" id="MobiDB-lite"/>
    </source>
</evidence>
<dbReference type="PANTHER" id="PTHR45674:SF4">
    <property type="entry name" value="DNA LIGASE 1"/>
    <property type="match status" value="1"/>
</dbReference>
<reference evidence="5 6" key="2">
    <citation type="journal article" date="2012" name="Stand. Genomic Sci.">
        <title>Complete genome sequence of the moderately thermophilic mineral-sulfide-oxidizing firmicute Sulfobacillus acidophilus type strain (NAL(T)).</title>
        <authorList>
            <person name="Anderson I."/>
            <person name="Chertkov O."/>
            <person name="Chen A."/>
            <person name="Saunders E."/>
            <person name="Lapidus A."/>
            <person name="Nolan M."/>
            <person name="Lucas S."/>
            <person name="Hammon N."/>
            <person name="Deshpande S."/>
            <person name="Cheng J.F."/>
            <person name="Han C."/>
            <person name="Tapia R."/>
            <person name="Goodwin L.A."/>
            <person name="Pitluck S."/>
            <person name="Liolios K."/>
            <person name="Pagani I."/>
            <person name="Ivanova N."/>
            <person name="Mikhailova N."/>
            <person name="Pati A."/>
            <person name="Palaniappan K."/>
            <person name="Land M."/>
            <person name="Pan C."/>
            <person name="Rohde M."/>
            <person name="Pukall R."/>
            <person name="Goker M."/>
            <person name="Detter J.C."/>
            <person name="Woyke T."/>
            <person name="Bristow J."/>
            <person name="Eisen J.A."/>
            <person name="Markowitz V."/>
            <person name="Hugenholtz P."/>
            <person name="Kyrpides N.C."/>
            <person name="Klenk H.P."/>
            <person name="Mavromatis K."/>
        </authorList>
    </citation>
    <scope>NUCLEOTIDE SEQUENCE [LARGE SCALE GENOMIC DNA]</scope>
    <source>
        <strain evidence="6">ATCC 700253 / DSM 10332 / NAL</strain>
    </source>
</reference>
<dbReference type="EMBL" id="CP003179">
    <property type="protein sequence ID" value="AEW05265.1"/>
    <property type="molecule type" value="Genomic_DNA"/>
</dbReference>
<dbReference type="PROSITE" id="PS00697">
    <property type="entry name" value="DNA_LIGASE_A1"/>
    <property type="match status" value="1"/>
</dbReference>
<dbReference type="SUPFAM" id="SSF56091">
    <property type="entry name" value="DNA ligase/mRNA capping enzyme, catalytic domain"/>
    <property type="match status" value="1"/>
</dbReference>
<dbReference type="GO" id="GO:0006281">
    <property type="term" value="P:DNA repair"/>
    <property type="evidence" value="ECO:0007669"/>
    <property type="project" value="InterPro"/>
</dbReference>
<dbReference type="STRING" id="679936.Sulac_1772"/>
<dbReference type="CDD" id="cd07906">
    <property type="entry name" value="Adenylation_DNA_ligase_LigD_LigC"/>
    <property type="match status" value="1"/>
</dbReference>
<keyword evidence="2 5" id="KW-0436">Ligase</keyword>
<organism evidence="5 6">
    <name type="scientific">Sulfobacillus acidophilus (strain ATCC 700253 / DSM 10332 / NAL)</name>
    <dbReference type="NCBI Taxonomy" id="679936"/>
    <lineage>
        <taxon>Bacteria</taxon>
        <taxon>Bacillati</taxon>
        <taxon>Bacillota</taxon>
        <taxon>Clostridia</taxon>
        <taxon>Eubacteriales</taxon>
        <taxon>Clostridiales Family XVII. Incertae Sedis</taxon>
        <taxon>Sulfobacillus</taxon>
    </lineage>
</organism>
<feature type="compositionally biased region" description="Polar residues" evidence="3">
    <location>
        <begin position="269"/>
        <end position="284"/>
    </location>
</feature>
<dbReference type="PANTHER" id="PTHR45674">
    <property type="entry name" value="DNA LIGASE 1/3 FAMILY MEMBER"/>
    <property type="match status" value="1"/>
</dbReference>
<evidence type="ECO:0000313" key="5">
    <source>
        <dbReference type="EMBL" id="AEW05265.1"/>
    </source>
</evidence>
<name>G8TZM5_SULAD</name>
<dbReference type="GO" id="GO:0005524">
    <property type="term" value="F:ATP binding"/>
    <property type="evidence" value="ECO:0007669"/>
    <property type="project" value="InterPro"/>
</dbReference>
<evidence type="ECO:0000313" key="6">
    <source>
        <dbReference type="Proteomes" id="UP000005439"/>
    </source>
</evidence>
<evidence type="ECO:0000259" key="4">
    <source>
        <dbReference type="PROSITE" id="PS50160"/>
    </source>
</evidence>
<reference evidence="6" key="1">
    <citation type="submission" date="2011-12" db="EMBL/GenBank/DDBJ databases">
        <title>The complete genome of chromosome of Sulfobacillus acidophilus DSM 10332.</title>
        <authorList>
            <person name="Lucas S."/>
            <person name="Han J."/>
            <person name="Lapidus A."/>
            <person name="Bruce D."/>
            <person name="Goodwin L."/>
            <person name="Pitluck S."/>
            <person name="Peters L."/>
            <person name="Kyrpides N."/>
            <person name="Mavromatis K."/>
            <person name="Ivanova N."/>
            <person name="Mikhailova N."/>
            <person name="Chertkov O."/>
            <person name="Saunders E."/>
            <person name="Detter J.C."/>
            <person name="Tapia R."/>
            <person name="Han C."/>
            <person name="Land M."/>
            <person name="Hauser L."/>
            <person name="Markowitz V."/>
            <person name="Cheng J.-F."/>
            <person name="Hugenholtz P."/>
            <person name="Woyke T."/>
            <person name="Wu D."/>
            <person name="Pukall R."/>
            <person name="Gehrich-Schroeter G."/>
            <person name="Schneider S."/>
            <person name="Klenk H.-P."/>
            <person name="Eisen J.A."/>
        </authorList>
    </citation>
    <scope>NUCLEOTIDE SEQUENCE [LARGE SCALE GENOMIC DNA]</scope>
    <source>
        <strain evidence="6">ATCC 700253 / DSM 10332 / NAL</strain>
    </source>
</reference>
<dbReference type="InterPro" id="IPR012310">
    <property type="entry name" value="DNA_ligase_ATP-dep_cent"/>
</dbReference>
<dbReference type="Gene3D" id="3.30.1490.70">
    <property type="match status" value="1"/>
</dbReference>
<dbReference type="PATRIC" id="fig|679936.5.peg.1837"/>
<dbReference type="GO" id="GO:0006310">
    <property type="term" value="P:DNA recombination"/>
    <property type="evidence" value="ECO:0007669"/>
    <property type="project" value="InterPro"/>
</dbReference>
<evidence type="ECO:0000256" key="2">
    <source>
        <dbReference type="ARBA" id="ARBA00022598"/>
    </source>
</evidence>